<proteinExistence type="predicted"/>
<dbReference type="EMBL" id="APWK03000033">
    <property type="protein sequence ID" value="PHH54072.1"/>
    <property type="molecule type" value="Genomic_DNA"/>
</dbReference>
<dbReference type="InterPro" id="IPR051494">
    <property type="entry name" value="BSD_domain-containing"/>
</dbReference>
<dbReference type="Pfam" id="PF03909">
    <property type="entry name" value="BSD"/>
    <property type="match status" value="1"/>
</dbReference>
<feature type="compositionally biased region" description="Polar residues" evidence="1">
    <location>
        <begin position="106"/>
        <end position="129"/>
    </location>
</feature>
<dbReference type="SUPFAM" id="SSF140383">
    <property type="entry name" value="BSD domain-like"/>
    <property type="match status" value="1"/>
</dbReference>
<feature type="compositionally biased region" description="Basic and acidic residues" evidence="1">
    <location>
        <begin position="1"/>
        <end position="32"/>
    </location>
</feature>
<evidence type="ECO:0000259" key="2">
    <source>
        <dbReference type="PROSITE" id="PS50858"/>
    </source>
</evidence>
<evidence type="ECO:0000313" key="4">
    <source>
        <dbReference type="Proteomes" id="UP000222788"/>
    </source>
</evidence>
<dbReference type="SMART" id="SM00751">
    <property type="entry name" value="BSD"/>
    <property type="match status" value="1"/>
</dbReference>
<dbReference type="Proteomes" id="UP000222788">
    <property type="component" value="Unassembled WGS sequence"/>
</dbReference>
<sequence>MDIAYDHIQENAFNKDEAPSKNDADASEKNEKQQQAQASLNSDIQEAYKAISSSAWGAKIGGFLGTVVKQSETVYQTAQKELTAASTEATRGFSDLRETLINRTRAISLSSPNAQPDSEGDSTTPTADSGRSIDKAATINEEEEEDLLSRLKKEAAKRLKDIQRAEDAADAALLQFGSNVRDFLKDAITVAPPTDADTAAQSTSRGVEGAANSQGATSTVLFESKDAQGKRVIHSTRFDAQLHVLHTNPNTLLKAPEQSEQFTEWEKEFDVEAKTDDIAADLEEYAELRTTMEKIVPEKVSYAQFWCRYYFLRHSIETAENRRKELLKAAAASNEVDAWDDDSEDDESSSDEDSESNSDDGDDDGKDSKANLSKKGAHIKRPVSAGSSRTIQPPKSKTTATTTAAAGTSTPATSATKTAEGRKSNEGDSDTSYDVVGAASGVPSHAPSKAASKHDNESSDDDESSEEEDWE</sequence>
<dbReference type="OrthoDB" id="73788at2759"/>
<accession>A0A2C5X9R3</accession>
<reference evidence="3 4" key="1">
    <citation type="journal article" date="2013" name="Fungal Biol.">
        <title>Analysis of microsatellite markers in the genome of the plant pathogen Ceratocystis fimbriata.</title>
        <authorList>
            <person name="Simpson M.C."/>
            <person name="Wilken P.M."/>
            <person name="Coetzee M.P."/>
            <person name="Wingfield M.J."/>
            <person name="Wingfield B.D."/>
        </authorList>
    </citation>
    <scope>NUCLEOTIDE SEQUENCE [LARGE SCALE GENOMIC DNA]</scope>
    <source>
        <strain evidence="3 4">CBS 114723</strain>
    </source>
</reference>
<dbReference type="PANTHER" id="PTHR16019:SF5">
    <property type="entry name" value="BSD DOMAIN-CONTAINING PROTEIN 1"/>
    <property type="match status" value="1"/>
</dbReference>
<organism evidence="3 4">
    <name type="scientific">Ceratocystis fimbriata CBS 114723</name>
    <dbReference type="NCBI Taxonomy" id="1035309"/>
    <lineage>
        <taxon>Eukaryota</taxon>
        <taxon>Fungi</taxon>
        <taxon>Dikarya</taxon>
        <taxon>Ascomycota</taxon>
        <taxon>Pezizomycotina</taxon>
        <taxon>Sordariomycetes</taxon>
        <taxon>Hypocreomycetidae</taxon>
        <taxon>Microascales</taxon>
        <taxon>Ceratocystidaceae</taxon>
        <taxon>Ceratocystis</taxon>
    </lineage>
</organism>
<feature type="region of interest" description="Disordered" evidence="1">
    <location>
        <begin position="331"/>
        <end position="471"/>
    </location>
</feature>
<feature type="compositionally biased region" description="Acidic residues" evidence="1">
    <location>
        <begin position="458"/>
        <end position="471"/>
    </location>
</feature>
<dbReference type="InterPro" id="IPR035925">
    <property type="entry name" value="BSD_dom_sf"/>
</dbReference>
<keyword evidence="4" id="KW-1185">Reference proteome</keyword>
<dbReference type="PANTHER" id="PTHR16019">
    <property type="entry name" value="SYNAPSE-ASSOCIATED PROTEIN"/>
    <property type="match status" value="1"/>
</dbReference>
<feature type="compositionally biased region" description="Acidic residues" evidence="1">
    <location>
        <begin position="337"/>
        <end position="365"/>
    </location>
</feature>
<evidence type="ECO:0000313" key="3">
    <source>
        <dbReference type="EMBL" id="PHH54072.1"/>
    </source>
</evidence>
<feature type="region of interest" description="Disordered" evidence="1">
    <location>
        <begin position="106"/>
        <end position="145"/>
    </location>
</feature>
<reference evidence="3 4" key="2">
    <citation type="journal article" date="2013" name="IMA Fungus">
        <title>IMA Genome-F 1: Ceratocystis fimbriata: Draft nuclear genome sequence for the plant pathogen, Ceratocystis fimbriata.</title>
        <authorList>
            <person name="Wilken P.M."/>
            <person name="Steenkamp E.T."/>
            <person name="Wingfield M.J."/>
            <person name="de Beer Z.W."/>
            <person name="Wingfield B.D."/>
        </authorList>
    </citation>
    <scope>NUCLEOTIDE SEQUENCE [LARGE SCALE GENOMIC DNA]</scope>
    <source>
        <strain evidence="3 4">CBS 114723</strain>
    </source>
</reference>
<dbReference type="STRING" id="1035309.A0A2C5X9R3"/>
<comment type="caution">
    <text evidence="3">The sequence shown here is derived from an EMBL/GenBank/DDBJ whole genome shotgun (WGS) entry which is preliminary data.</text>
</comment>
<name>A0A2C5X9R3_9PEZI</name>
<feature type="compositionally biased region" description="Low complexity" evidence="1">
    <location>
        <begin position="393"/>
        <end position="418"/>
    </location>
</feature>
<dbReference type="PROSITE" id="PS50858">
    <property type="entry name" value="BSD"/>
    <property type="match status" value="1"/>
</dbReference>
<gene>
    <name evidence="3" type="ORF">CFIMG_000995RA</name>
</gene>
<dbReference type="GO" id="GO:0005737">
    <property type="term" value="C:cytoplasm"/>
    <property type="evidence" value="ECO:0007669"/>
    <property type="project" value="TreeGrafter"/>
</dbReference>
<evidence type="ECO:0000256" key="1">
    <source>
        <dbReference type="SAM" id="MobiDB-lite"/>
    </source>
</evidence>
<feature type="domain" description="BSD" evidence="2">
    <location>
        <begin position="265"/>
        <end position="317"/>
    </location>
</feature>
<dbReference type="InterPro" id="IPR005607">
    <property type="entry name" value="BSD_dom"/>
</dbReference>
<protein>
    <submittedName>
        <fullName evidence="3">BSD domain-containing protein C22A12.14c</fullName>
    </submittedName>
</protein>
<feature type="region of interest" description="Disordered" evidence="1">
    <location>
        <begin position="195"/>
        <end position="216"/>
    </location>
</feature>
<dbReference type="AlphaFoldDB" id="A0A2C5X9R3"/>
<feature type="compositionally biased region" description="Polar residues" evidence="1">
    <location>
        <begin position="201"/>
        <end position="216"/>
    </location>
</feature>
<feature type="compositionally biased region" description="Polar residues" evidence="1">
    <location>
        <begin position="33"/>
        <end position="42"/>
    </location>
</feature>
<feature type="region of interest" description="Disordered" evidence="1">
    <location>
        <begin position="1"/>
        <end position="42"/>
    </location>
</feature>
<dbReference type="Gene3D" id="1.10.3970.10">
    <property type="entry name" value="BSD domain"/>
    <property type="match status" value="1"/>
</dbReference>